<evidence type="ECO:0000256" key="3">
    <source>
        <dbReference type="ARBA" id="ARBA00022630"/>
    </source>
</evidence>
<dbReference type="InterPro" id="IPR020946">
    <property type="entry name" value="Flavin_mOase-like"/>
</dbReference>
<dbReference type="Pfam" id="PF13450">
    <property type="entry name" value="NAD_binding_8"/>
    <property type="match status" value="1"/>
</dbReference>
<evidence type="ECO:0000256" key="11">
    <source>
        <dbReference type="ARBA" id="ARBA00023033"/>
    </source>
</evidence>
<dbReference type="PANTHER" id="PTHR43872">
    <property type="entry name" value="MONOOXYGENASE, PUTATIVE (AFU_ORTHOLOGUE AFUA_8G02570)-RELATED"/>
    <property type="match status" value="1"/>
</dbReference>
<dbReference type="InterPro" id="IPR003960">
    <property type="entry name" value="ATPase_AAA_CS"/>
</dbReference>
<comment type="caution">
    <text evidence="15">The sequence shown here is derived from an EMBL/GenBank/DDBJ whole genome shotgun (WGS) entry which is preliminary data.</text>
</comment>
<proteinExistence type="predicted"/>
<evidence type="ECO:0000256" key="9">
    <source>
        <dbReference type="ARBA" id="ARBA00022857"/>
    </source>
</evidence>
<dbReference type="SMART" id="SM00382">
    <property type="entry name" value="AAA"/>
    <property type="match status" value="1"/>
</dbReference>
<evidence type="ECO:0000313" key="15">
    <source>
        <dbReference type="EMBL" id="KAE9964176.1"/>
    </source>
</evidence>
<evidence type="ECO:0000256" key="5">
    <source>
        <dbReference type="ARBA" id="ARBA00022792"/>
    </source>
</evidence>
<dbReference type="Pfam" id="PF00004">
    <property type="entry name" value="AAA"/>
    <property type="match status" value="1"/>
</dbReference>
<dbReference type="SMART" id="SM01024">
    <property type="entry name" value="BCS1_N"/>
    <property type="match status" value="1"/>
</dbReference>
<keyword evidence="9" id="KW-0521">NADP</keyword>
<dbReference type="GO" id="GO:0004499">
    <property type="term" value="F:N,N-dimethylaniline monooxygenase activity"/>
    <property type="evidence" value="ECO:0007669"/>
    <property type="project" value="InterPro"/>
</dbReference>
<organism evidence="15 16">
    <name type="scientific">Venturia inaequalis</name>
    <name type="common">Apple scab fungus</name>
    <dbReference type="NCBI Taxonomy" id="5025"/>
    <lineage>
        <taxon>Eukaryota</taxon>
        <taxon>Fungi</taxon>
        <taxon>Dikarya</taxon>
        <taxon>Ascomycota</taxon>
        <taxon>Pezizomycotina</taxon>
        <taxon>Dothideomycetes</taxon>
        <taxon>Pleosporomycetidae</taxon>
        <taxon>Venturiales</taxon>
        <taxon>Venturiaceae</taxon>
        <taxon>Venturia</taxon>
    </lineage>
</organism>
<keyword evidence="7" id="KW-0274">FAD</keyword>
<evidence type="ECO:0000256" key="7">
    <source>
        <dbReference type="ARBA" id="ARBA00022827"/>
    </source>
</evidence>
<evidence type="ECO:0000256" key="2">
    <source>
        <dbReference type="ARBA" id="ARBA00004434"/>
    </source>
</evidence>
<dbReference type="Gene3D" id="3.50.50.60">
    <property type="entry name" value="FAD/NAD(P)-binding domain"/>
    <property type="match status" value="2"/>
</dbReference>
<dbReference type="PROSITE" id="PS00674">
    <property type="entry name" value="AAA"/>
    <property type="match status" value="1"/>
</dbReference>
<dbReference type="InterPro" id="IPR036188">
    <property type="entry name" value="FAD/NAD-bd_sf"/>
</dbReference>
<feature type="region of interest" description="Disordered" evidence="12">
    <location>
        <begin position="803"/>
        <end position="824"/>
    </location>
</feature>
<dbReference type="GO" id="GO:0050661">
    <property type="term" value="F:NADP binding"/>
    <property type="evidence" value="ECO:0007669"/>
    <property type="project" value="InterPro"/>
</dbReference>
<dbReference type="GO" id="GO:0005743">
    <property type="term" value="C:mitochondrial inner membrane"/>
    <property type="evidence" value="ECO:0007669"/>
    <property type="project" value="UniProtKB-SubCell"/>
</dbReference>
<feature type="region of interest" description="Disordered" evidence="12">
    <location>
        <begin position="896"/>
        <end position="926"/>
    </location>
</feature>
<accession>A0A8H3U6V9</accession>
<keyword evidence="10" id="KW-0560">Oxidoreductase</keyword>
<protein>
    <submittedName>
        <fullName evidence="15">Uncharacterized protein</fullName>
    </submittedName>
</protein>
<dbReference type="SUPFAM" id="SSF52540">
    <property type="entry name" value="P-loop containing nucleoside triphosphate hydrolases"/>
    <property type="match status" value="1"/>
</dbReference>
<keyword evidence="4" id="KW-0547">Nucleotide-binding</keyword>
<dbReference type="AlphaFoldDB" id="A0A8H3U6V9"/>
<dbReference type="GO" id="GO:0005524">
    <property type="term" value="F:ATP binding"/>
    <property type="evidence" value="ECO:0007669"/>
    <property type="project" value="UniProtKB-KW"/>
</dbReference>
<dbReference type="PANTHER" id="PTHR43872:SF1">
    <property type="entry name" value="MONOOXYGENASE, PUTATIVE (AFU_ORTHOLOGUE AFUA_8G02570)-RELATED"/>
    <property type="match status" value="1"/>
</dbReference>
<feature type="domain" description="BCS1 N-terminal" evidence="14">
    <location>
        <begin position="496"/>
        <end position="695"/>
    </location>
</feature>
<name>A0A8H3U6V9_VENIN</name>
<evidence type="ECO:0000259" key="14">
    <source>
        <dbReference type="SMART" id="SM01024"/>
    </source>
</evidence>
<dbReference type="InterPro" id="IPR057495">
    <property type="entry name" value="AAA_lid_BCS1"/>
</dbReference>
<feature type="compositionally biased region" description="Low complexity" evidence="12">
    <location>
        <begin position="906"/>
        <end position="915"/>
    </location>
</feature>
<dbReference type="Proteomes" id="UP000433883">
    <property type="component" value="Unassembled WGS sequence"/>
</dbReference>
<gene>
    <name evidence="15" type="ORF">BLS_008578</name>
</gene>
<dbReference type="Pfam" id="PF25426">
    <property type="entry name" value="AAA_lid_BCS1"/>
    <property type="match status" value="1"/>
</dbReference>
<keyword evidence="3" id="KW-0285">Flavoprotein</keyword>
<keyword evidence="6" id="KW-0378">Hydrolase</keyword>
<dbReference type="InterPro" id="IPR014851">
    <property type="entry name" value="BCS1_N"/>
</dbReference>
<keyword evidence="11" id="KW-0503">Monooxygenase</keyword>
<evidence type="ECO:0000259" key="13">
    <source>
        <dbReference type="SMART" id="SM00382"/>
    </source>
</evidence>
<comment type="cofactor">
    <cofactor evidence="1">
        <name>FAD</name>
        <dbReference type="ChEBI" id="CHEBI:57692"/>
    </cofactor>
</comment>
<evidence type="ECO:0000256" key="12">
    <source>
        <dbReference type="SAM" id="MobiDB-lite"/>
    </source>
</evidence>
<keyword evidence="5" id="KW-0472">Membrane</keyword>
<dbReference type="InterPro" id="IPR027417">
    <property type="entry name" value="P-loop_NTPase"/>
</dbReference>
<feature type="compositionally biased region" description="Basic and acidic residues" evidence="12">
    <location>
        <begin position="916"/>
        <end position="926"/>
    </location>
</feature>
<dbReference type="Pfam" id="PF08740">
    <property type="entry name" value="BCS1_N"/>
    <property type="match status" value="1"/>
</dbReference>
<evidence type="ECO:0000256" key="10">
    <source>
        <dbReference type="ARBA" id="ARBA00023002"/>
    </source>
</evidence>
<feature type="domain" description="AAA+ ATPase" evidence="13">
    <location>
        <begin position="728"/>
        <end position="878"/>
    </location>
</feature>
<keyword evidence="8" id="KW-0067">ATP-binding</keyword>
<keyword evidence="5" id="KW-0999">Mitochondrion inner membrane</keyword>
<dbReference type="GO" id="GO:0050660">
    <property type="term" value="F:flavin adenine dinucleotide binding"/>
    <property type="evidence" value="ECO:0007669"/>
    <property type="project" value="InterPro"/>
</dbReference>
<dbReference type="FunFam" id="3.50.50.60:FF:000228">
    <property type="entry name" value="FAD-containing monooxygenase EthA"/>
    <property type="match status" value="1"/>
</dbReference>
<dbReference type="InterPro" id="IPR051820">
    <property type="entry name" value="FAD-binding_MO"/>
</dbReference>
<evidence type="ECO:0000313" key="16">
    <source>
        <dbReference type="Proteomes" id="UP000433883"/>
    </source>
</evidence>
<sequence>MAEQRSFDSIIIGAGISGINLAYRLQTQLSNHTYTILEARNAIGGTWDLFKYPGIRSDSDLYTFGFPWRPWSEQTSIAEGGAIRKYVTESAEMYGIDEKIRFGRNVTGADWQSDGQEWVLQVEEEGKEVEYRSRFLMFCTGYYDYKTPLKTEIPGINNFHGAVVHPQFWPKDLDYKDKNVVIIGSGATAITLLPAIAKEAAQVTMLQRSPSYILSTPKEDGLEKLIRRWAPTSWISPLIRFKWLALPWMFIRFCRYMPDRARGMLKGITEKQLPTSLKFDEHFKPSYNPFEQRVCFCPDGDFYRALRRGKGNVVTGIIDDISSTTITLKNGQELHPDIIITATGLKIQLAGGMKIAVDGEAYTISEKYIWKNTMFQDLPNASYTIGYVDASWTLGADATAQLITRLIKKTEQKGVGAIVPRVGEGSTMKQTRLLNLTIQPNMTSESPTSAALNALKGKTDISHNPFQSLRSGYNLAIYMVKDILGLDPVIVVNLSILFAAISTFGRYVTNYVYYYFKQIFVSSVRIHEDDHLYRYIMKWMTDKHLDTKAFRSVKAQTIQKTTIEDEEEAFKTMDQGPFDFKTTGQLFSYRTMIGRNPIRFQPYEMSHMFIHKRNVFLFKHGLRATPQPSRAMMMKYSGELTLECLGRSLDPIKALLEESQTYYLEKTMSSTTVYRANGPHWGRVTSRPSRDIETVILEKEKKEELLQDINEYLHPRTRRWYANHGIPYRRGYLFSGPPGTGKTSLTAALAGVFGLDIYVLSLLDPYCNEDALVRLFSSVPSRCIVLLEDVDAAGLKRADDPRLKKKLDGSEEEPEEKTTRPPKPVAAISLSGLLNAIDGVSSSEGRILVMTTNKPKDLDQALTRPGRVDMHISFSLPQPAEMIEMFISMYRETETLDSKNPDNHSTTTPTQTPIPTDEKEKEKAPLTDTELKSLAEKFSTELPVGKLSLAAIQGYLLRFKHDPRYAVANASSWAEMTLREMEEMAALQP</sequence>
<dbReference type="Pfam" id="PF00743">
    <property type="entry name" value="FMO-like"/>
    <property type="match status" value="1"/>
</dbReference>
<evidence type="ECO:0000256" key="1">
    <source>
        <dbReference type="ARBA" id="ARBA00001974"/>
    </source>
</evidence>
<dbReference type="Gene3D" id="3.40.50.300">
    <property type="entry name" value="P-loop containing nucleotide triphosphate hydrolases"/>
    <property type="match status" value="1"/>
</dbReference>
<dbReference type="GO" id="GO:0016887">
    <property type="term" value="F:ATP hydrolysis activity"/>
    <property type="evidence" value="ECO:0007669"/>
    <property type="project" value="InterPro"/>
</dbReference>
<evidence type="ECO:0000256" key="8">
    <source>
        <dbReference type="ARBA" id="ARBA00022840"/>
    </source>
</evidence>
<evidence type="ECO:0000256" key="4">
    <source>
        <dbReference type="ARBA" id="ARBA00022741"/>
    </source>
</evidence>
<dbReference type="InterPro" id="IPR003593">
    <property type="entry name" value="AAA+_ATPase"/>
</dbReference>
<evidence type="ECO:0000256" key="6">
    <source>
        <dbReference type="ARBA" id="ARBA00022801"/>
    </source>
</evidence>
<keyword evidence="5" id="KW-0496">Mitochondrion</keyword>
<comment type="subcellular location">
    <subcellularLocation>
        <location evidence="2">Mitochondrion inner membrane</location>
        <topology evidence="2">Single-pass membrane protein</topology>
    </subcellularLocation>
</comment>
<dbReference type="EMBL" id="WNWQ01000733">
    <property type="protein sequence ID" value="KAE9964176.1"/>
    <property type="molecule type" value="Genomic_DNA"/>
</dbReference>
<dbReference type="SUPFAM" id="SSF51905">
    <property type="entry name" value="FAD/NAD(P)-binding domain"/>
    <property type="match status" value="2"/>
</dbReference>
<dbReference type="InterPro" id="IPR003959">
    <property type="entry name" value="ATPase_AAA_core"/>
</dbReference>
<reference evidence="15 16" key="1">
    <citation type="submission" date="2019-11" db="EMBL/GenBank/DDBJ databases">
        <title>Venturia inaequalis Genome Resource.</title>
        <authorList>
            <person name="Lichtner F.J."/>
        </authorList>
    </citation>
    <scope>NUCLEOTIDE SEQUENCE [LARGE SCALE GENOMIC DNA]</scope>
    <source>
        <strain evidence="15">Bline_iso_100314</strain>
    </source>
</reference>